<dbReference type="AlphaFoldDB" id="A0A225X530"/>
<proteinExistence type="predicted"/>
<evidence type="ECO:0000313" key="1">
    <source>
        <dbReference type="EMBL" id="OWZ24427.1"/>
    </source>
</evidence>
<dbReference type="Proteomes" id="UP000198211">
    <property type="component" value="Unassembled WGS sequence"/>
</dbReference>
<gene>
    <name evidence="1" type="ORF">PHMEG_000557</name>
</gene>
<keyword evidence="2" id="KW-1185">Reference proteome</keyword>
<reference evidence="2" key="1">
    <citation type="submission" date="2017-03" db="EMBL/GenBank/DDBJ databases">
        <title>Phytopthora megakarya and P. palmivora, two closely related causual agents of cacao black pod achieved similar genome size and gene model numbers by different mechanisms.</title>
        <authorList>
            <person name="Ali S."/>
            <person name="Shao J."/>
            <person name="Larry D.J."/>
            <person name="Kronmiller B."/>
            <person name="Shen D."/>
            <person name="Strem M.D."/>
            <person name="Melnick R.L."/>
            <person name="Guiltinan M.J."/>
            <person name="Tyler B.M."/>
            <person name="Meinhardt L.W."/>
            <person name="Bailey B.A."/>
        </authorList>
    </citation>
    <scope>NUCLEOTIDE SEQUENCE [LARGE SCALE GENOMIC DNA]</scope>
    <source>
        <strain evidence="2">zdho120</strain>
    </source>
</reference>
<name>A0A225X530_9STRA</name>
<organism evidence="1 2">
    <name type="scientific">Phytophthora megakarya</name>
    <dbReference type="NCBI Taxonomy" id="4795"/>
    <lineage>
        <taxon>Eukaryota</taxon>
        <taxon>Sar</taxon>
        <taxon>Stramenopiles</taxon>
        <taxon>Oomycota</taxon>
        <taxon>Peronosporomycetes</taxon>
        <taxon>Peronosporales</taxon>
        <taxon>Peronosporaceae</taxon>
        <taxon>Phytophthora</taxon>
    </lineage>
</organism>
<comment type="caution">
    <text evidence="1">The sequence shown here is derived from an EMBL/GenBank/DDBJ whole genome shotgun (WGS) entry which is preliminary data.</text>
</comment>
<accession>A0A225X530</accession>
<sequence>MVHARSNSFVQLSTIGVFNAELKTLECGSSSVPGSLPTQQPIESLHKVIKVITSKGSNGIGVELRTDTNSAERCYEPIFGE</sequence>
<dbReference type="EMBL" id="NBNE01000014">
    <property type="protein sequence ID" value="OWZ24427.1"/>
    <property type="molecule type" value="Genomic_DNA"/>
</dbReference>
<protein>
    <submittedName>
        <fullName evidence="1">Uncharacterized protein</fullName>
    </submittedName>
</protein>
<evidence type="ECO:0000313" key="2">
    <source>
        <dbReference type="Proteomes" id="UP000198211"/>
    </source>
</evidence>